<keyword evidence="1" id="KW-0472">Membrane</keyword>
<organism evidence="2">
    <name type="scientific">viral metagenome</name>
    <dbReference type="NCBI Taxonomy" id="1070528"/>
    <lineage>
        <taxon>unclassified sequences</taxon>
        <taxon>metagenomes</taxon>
        <taxon>organismal metagenomes</taxon>
    </lineage>
</organism>
<feature type="transmembrane region" description="Helical" evidence="1">
    <location>
        <begin position="6"/>
        <end position="25"/>
    </location>
</feature>
<dbReference type="AlphaFoldDB" id="A0A6C0ANW8"/>
<dbReference type="EMBL" id="MN740730">
    <property type="protein sequence ID" value="QHS81193.1"/>
    <property type="molecule type" value="Genomic_DNA"/>
</dbReference>
<evidence type="ECO:0000313" key="2">
    <source>
        <dbReference type="EMBL" id="QHS81193.1"/>
    </source>
</evidence>
<proteinExistence type="predicted"/>
<evidence type="ECO:0000256" key="1">
    <source>
        <dbReference type="SAM" id="Phobius"/>
    </source>
</evidence>
<keyword evidence="1" id="KW-0812">Transmembrane</keyword>
<sequence length="74" mass="8079">MLSSEFVFLLIVLCIGFLLIVYPNILKEGFEAGMSGVRCGIDLPTCNVGLQCMNGFCGSPMKPYLMANQLPVYP</sequence>
<protein>
    <submittedName>
        <fullName evidence="2">Uncharacterized protein</fullName>
    </submittedName>
</protein>
<reference evidence="2" key="1">
    <citation type="journal article" date="2020" name="Nature">
        <title>Giant virus diversity and host interactions through global metagenomics.</title>
        <authorList>
            <person name="Schulz F."/>
            <person name="Roux S."/>
            <person name="Paez-Espino D."/>
            <person name="Jungbluth S."/>
            <person name="Walsh D.A."/>
            <person name="Denef V.J."/>
            <person name="McMahon K.D."/>
            <person name="Konstantinidis K.T."/>
            <person name="Eloe-Fadrosh E.A."/>
            <person name="Kyrpides N.C."/>
            <person name="Woyke T."/>
        </authorList>
    </citation>
    <scope>NUCLEOTIDE SEQUENCE</scope>
    <source>
        <strain evidence="2">GVMAG-S-1101161-73</strain>
    </source>
</reference>
<accession>A0A6C0ANW8</accession>
<name>A0A6C0ANW8_9ZZZZ</name>
<keyword evidence="1" id="KW-1133">Transmembrane helix</keyword>